<evidence type="ECO:0000313" key="2">
    <source>
        <dbReference type="Proteomes" id="UP001055117"/>
    </source>
</evidence>
<accession>A0ABQ4QJT7</accession>
<dbReference type="Proteomes" id="UP001055117">
    <property type="component" value="Unassembled WGS sequence"/>
</dbReference>
<dbReference type="Gene3D" id="3.90.660.10">
    <property type="match status" value="1"/>
</dbReference>
<dbReference type="PANTHER" id="PTHR16128">
    <property type="entry name" value="FAD/NAD(P)-BINDING OXIDOREDUCTASE FAMILY PROTEIN"/>
    <property type="match status" value="1"/>
</dbReference>
<gene>
    <name evidence="1" type="ORF">AFCDBAGC_3295</name>
</gene>
<comment type="caution">
    <text evidence="1">The sequence shown here is derived from an EMBL/GenBank/DDBJ whole genome shotgun (WGS) entry which is preliminary data.</text>
</comment>
<dbReference type="RefSeq" id="WP_147763324.1">
    <property type="nucleotide sequence ID" value="NZ_BPQG01000051.1"/>
</dbReference>
<dbReference type="Pfam" id="PF13450">
    <property type="entry name" value="NAD_binding_8"/>
    <property type="match status" value="1"/>
</dbReference>
<dbReference type="PRINTS" id="PR00419">
    <property type="entry name" value="ADXRDTASE"/>
</dbReference>
<dbReference type="InterPro" id="IPR036188">
    <property type="entry name" value="FAD/NAD-bd_sf"/>
</dbReference>
<organism evidence="1 2">
    <name type="scientific">Methylobacterium cerastii</name>
    <dbReference type="NCBI Taxonomy" id="932741"/>
    <lineage>
        <taxon>Bacteria</taxon>
        <taxon>Pseudomonadati</taxon>
        <taxon>Pseudomonadota</taxon>
        <taxon>Alphaproteobacteria</taxon>
        <taxon>Hyphomicrobiales</taxon>
        <taxon>Methylobacteriaceae</taxon>
        <taxon>Methylobacterium</taxon>
    </lineage>
</organism>
<reference evidence="1 2" key="1">
    <citation type="journal article" date="2021" name="Front. Microbiol.">
        <title>Comprehensive Comparative Genomics and Phenotyping of Methylobacterium Species.</title>
        <authorList>
            <person name="Alessa O."/>
            <person name="Ogura Y."/>
            <person name="Fujitani Y."/>
            <person name="Takami H."/>
            <person name="Hayashi T."/>
            <person name="Sahin N."/>
            <person name="Tani A."/>
        </authorList>
    </citation>
    <scope>NUCLEOTIDE SEQUENCE [LARGE SCALE GENOMIC DNA]</scope>
    <source>
        <strain evidence="1 2">DSM 23679</strain>
    </source>
</reference>
<keyword evidence="2" id="KW-1185">Reference proteome</keyword>
<sequence>MAGGGTVAILGAGMAGAAAARRLAEAGLDVRVFDKGRGIGGRMATRRTQAGARFDHGAQFFRAKGEAFRAQCAAWIAAGVAAPWDVEGREVGLPGMPAPVRHLLDGLPVSLETTIACVARGDRGWMLTDAAGATEGPFAAVAVTFPAPQVTALMETSGVALPGPERASYAPCWSLLLDLDAAPGFPEAHLTFPESPIALIAREETKPGRAPGHRLVVHAAPDWSRAHLEEAREAVQAALVAALEARLGTSVRPTYAAVHRWRYAMVESALGHPCLYDPAQRLGAAGDWCLGPRIEAAFDSGRALADRIAADLTFGR</sequence>
<dbReference type="EMBL" id="BPQG01000051">
    <property type="protein sequence ID" value="GJD45422.1"/>
    <property type="molecule type" value="Genomic_DNA"/>
</dbReference>
<dbReference type="SUPFAM" id="SSF51905">
    <property type="entry name" value="FAD/NAD(P)-binding domain"/>
    <property type="match status" value="1"/>
</dbReference>
<dbReference type="PANTHER" id="PTHR16128:SF5">
    <property type="entry name" value="FAD_NAD(P)-BINDING OXIDOREDUCTASE FAMILY PROTEIN"/>
    <property type="match status" value="1"/>
</dbReference>
<proteinExistence type="predicted"/>
<protein>
    <submittedName>
        <fullName evidence="1">Renalase</fullName>
    </submittedName>
</protein>
<evidence type="ECO:0000313" key="1">
    <source>
        <dbReference type="EMBL" id="GJD45422.1"/>
    </source>
</evidence>
<name>A0ABQ4QJT7_9HYPH</name>
<dbReference type="Gene3D" id="3.50.50.60">
    <property type="entry name" value="FAD/NAD(P)-binding domain"/>
    <property type="match status" value="1"/>
</dbReference>